<feature type="chain" id="PRO_5035218785" description="Amidohydrolase 3 domain-containing protein" evidence="2">
    <location>
        <begin position="25"/>
        <end position="668"/>
    </location>
</feature>
<reference evidence="4" key="1">
    <citation type="submission" date="2021-05" db="EMBL/GenBank/DDBJ databases">
        <authorList>
            <person name="Khan N."/>
        </authorList>
    </citation>
    <scope>NUCLEOTIDE SEQUENCE</scope>
</reference>
<organism evidence="4 5">
    <name type="scientific">Fusarium equiseti</name>
    <name type="common">Fusarium scirpi</name>
    <dbReference type="NCBI Taxonomy" id="61235"/>
    <lineage>
        <taxon>Eukaryota</taxon>
        <taxon>Fungi</taxon>
        <taxon>Dikarya</taxon>
        <taxon>Ascomycota</taxon>
        <taxon>Pezizomycotina</taxon>
        <taxon>Sordariomycetes</taxon>
        <taxon>Hypocreomycetidae</taxon>
        <taxon>Hypocreales</taxon>
        <taxon>Nectriaceae</taxon>
        <taxon>Fusarium</taxon>
        <taxon>Fusarium incarnatum-equiseti species complex</taxon>
    </lineage>
</organism>
<evidence type="ECO:0000313" key="4">
    <source>
        <dbReference type="EMBL" id="CAG7558169.1"/>
    </source>
</evidence>
<dbReference type="PANTHER" id="PTHR22642:SF2">
    <property type="entry name" value="PROTEIN LONG AFTER FAR-RED 3"/>
    <property type="match status" value="1"/>
</dbReference>
<evidence type="ECO:0000256" key="2">
    <source>
        <dbReference type="SAM" id="SignalP"/>
    </source>
</evidence>
<feature type="region of interest" description="Disordered" evidence="1">
    <location>
        <begin position="213"/>
        <end position="239"/>
    </location>
</feature>
<evidence type="ECO:0000256" key="1">
    <source>
        <dbReference type="SAM" id="MobiDB-lite"/>
    </source>
</evidence>
<dbReference type="Pfam" id="PF07969">
    <property type="entry name" value="Amidohydro_3"/>
    <property type="match status" value="1"/>
</dbReference>
<gene>
    <name evidence="4" type="ORF">FEQUK3_LOCUS3865</name>
</gene>
<comment type="caution">
    <text evidence="4">The sequence shown here is derived from an EMBL/GenBank/DDBJ whole genome shotgun (WGS) entry which is preliminary data.</text>
</comment>
<feature type="region of interest" description="Disordered" evidence="1">
    <location>
        <begin position="514"/>
        <end position="537"/>
    </location>
</feature>
<feature type="signal peptide" evidence="2">
    <location>
        <begin position="1"/>
        <end position="24"/>
    </location>
</feature>
<name>A0A8J2IQN3_FUSEQ</name>
<dbReference type="InterPro" id="IPR013108">
    <property type="entry name" value="Amidohydro_3"/>
</dbReference>
<accession>A0A8J2IQN3</accession>
<keyword evidence="2" id="KW-0732">Signal</keyword>
<proteinExistence type="predicted"/>
<sequence length="668" mass="72466">MMKGSRTLSKLLLAASALGAPASAASTGSTNRTVIADTVFHNGSIYSLDLMSSKHSALAVKDGYITFLGDEKAVKSHIGKNTSVFDLEGRMMMPGLVDAHMHVMRGGGALLKCNMSFQPLGLDKVLAQIQKCLEEKKDKSDNDWLEVISLDLYALSDATGGVTKKDLDTLKTKRAILVNSADMHTFWVNSAALKASSITSETEDPRNGKIERLVGGKEPSGILQDSASGLLSGPAPPTDEENIQSVKAALKLLRQEGVTSFQDAAADEAAAKAFAAVKKEGGLSARGFFDYSITPPENSTGVDDLVEDVVNVTSRWNDKEEIGPVASLKWHAVKMFMDGVILYPSNTGSLIEPYFQPVDNSSMWKPKSNTGPKPYWDKDLLTRTLTGLFKKGIDAQIHVDGDMAVRTALDALEAVREQNPKLRDYRVGFAHNEVTDPSDWPRFAELKADPIMSFQWSQASSVWLPNGVKSMGPRRAQYLEAFGEIAKFGSAIVYGSDWPIDPLDEWLAIKAGVTRSGDPENPNSPASQGAPYEGKGLPGMTLTREQAIRAITTESSRFLRADTYIESLEVGKLADAIVLKANYFEVPEDEIARQKALLTMVGGEVVYIADEIDFGNGVEAKFPNNDSVSKTLNRRSIGGLQGRDLSQEGKRAVQVLQPRGVCGHSHKH</sequence>
<protein>
    <recommendedName>
        <fullName evidence="3">Amidohydrolase 3 domain-containing protein</fullName>
    </recommendedName>
</protein>
<evidence type="ECO:0000313" key="5">
    <source>
        <dbReference type="Proteomes" id="UP000693738"/>
    </source>
</evidence>
<dbReference type="PANTHER" id="PTHR22642">
    <property type="entry name" value="IMIDAZOLONEPROPIONASE"/>
    <property type="match status" value="1"/>
</dbReference>
<evidence type="ECO:0000259" key="3">
    <source>
        <dbReference type="Pfam" id="PF07969"/>
    </source>
</evidence>
<dbReference type="EMBL" id="CAJSTJ010000122">
    <property type="protein sequence ID" value="CAG7558169.1"/>
    <property type="molecule type" value="Genomic_DNA"/>
</dbReference>
<dbReference type="AlphaFoldDB" id="A0A8J2IQN3"/>
<dbReference type="Proteomes" id="UP000693738">
    <property type="component" value="Unassembled WGS sequence"/>
</dbReference>
<feature type="domain" description="Amidohydrolase 3" evidence="3">
    <location>
        <begin position="84"/>
        <end position="607"/>
    </location>
</feature>